<keyword evidence="6" id="KW-1185">Reference proteome</keyword>
<gene>
    <name evidence="5" type="ORF">BK816_07405</name>
</gene>
<evidence type="ECO:0008006" key="7">
    <source>
        <dbReference type="Google" id="ProtNLM"/>
    </source>
</evidence>
<dbReference type="PROSITE" id="PS51257">
    <property type="entry name" value="PROKAR_LIPOPROTEIN"/>
    <property type="match status" value="1"/>
</dbReference>
<dbReference type="KEGG" id="avu:BK816_07405"/>
<reference evidence="5 6" key="1">
    <citation type="submission" date="2016-10" db="EMBL/GenBank/DDBJ databases">
        <title>Actinomyces aegypiusis sp. nov., isolated from the Aegypius monachus in Qinghai Tibet Plateau China.</title>
        <authorList>
            <person name="Wang Y."/>
        </authorList>
    </citation>
    <scope>NUCLEOTIDE SEQUENCE [LARGE SCALE GENOMIC DNA]</scope>
    <source>
        <strain evidence="5 6">VUL4_3</strain>
    </source>
</reference>
<proteinExistence type="inferred from homology"/>
<dbReference type="RefSeq" id="WP_071164600.1">
    <property type="nucleotide sequence ID" value="NZ_CP017812.1"/>
</dbReference>
<keyword evidence="2" id="KW-0813">Transport</keyword>
<evidence type="ECO:0000313" key="5">
    <source>
        <dbReference type="EMBL" id="AOZ73137.1"/>
    </source>
</evidence>
<keyword evidence="3 4" id="KW-0732">Signal</keyword>
<evidence type="ECO:0000256" key="1">
    <source>
        <dbReference type="ARBA" id="ARBA00008520"/>
    </source>
</evidence>
<dbReference type="SUPFAM" id="SSF53850">
    <property type="entry name" value="Periplasmic binding protein-like II"/>
    <property type="match status" value="1"/>
</dbReference>
<organism evidence="5 6">
    <name type="scientific">Boudabousia tangfeifanii</name>
    <dbReference type="NCBI Taxonomy" id="1912795"/>
    <lineage>
        <taxon>Bacteria</taxon>
        <taxon>Bacillati</taxon>
        <taxon>Actinomycetota</taxon>
        <taxon>Actinomycetes</taxon>
        <taxon>Actinomycetales</taxon>
        <taxon>Actinomycetaceae</taxon>
        <taxon>Boudabousia</taxon>
    </lineage>
</organism>
<dbReference type="Gene3D" id="3.40.190.10">
    <property type="entry name" value="Periplasmic binding protein-like II"/>
    <property type="match status" value="1"/>
</dbReference>
<dbReference type="AlphaFoldDB" id="A0A1D9MLF9"/>
<dbReference type="GO" id="GO:0055052">
    <property type="term" value="C:ATP-binding cassette (ABC) transporter complex, substrate-binding subunit-containing"/>
    <property type="evidence" value="ECO:0007669"/>
    <property type="project" value="TreeGrafter"/>
</dbReference>
<dbReference type="GO" id="GO:0042956">
    <property type="term" value="P:maltodextrin transmembrane transport"/>
    <property type="evidence" value="ECO:0007669"/>
    <property type="project" value="TreeGrafter"/>
</dbReference>
<dbReference type="EMBL" id="CP017812">
    <property type="protein sequence ID" value="AOZ73137.1"/>
    <property type="molecule type" value="Genomic_DNA"/>
</dbReference>
<evidence type="ECO:0000313" key="6">
    <source>
        <dbReference type="Proteomes" id="UP000176288"/>
    </source>
</evidence>
<dbReference type="GO" id="GO:0015768">
    <property type="term" value="P:maltose transport"/>
    <property type="evidence" value="ECO:0007669"/>
    <property type="project" value="TreeGrafter"/>
</dbReference>
<evidence type="ECO:0000256" key="3">
    <source>
        <dbReference type="ARBA" id="ARBA00022729"/>
    </source>
</evidence>
<dbReference type="PANTHER" id="PTHR30061:SF50">
    <property type="entry name" value="MALTOSE_MALTODEXTRIN-BINDING PERIPLASMIC PROTEIN"/>
    <property type="match status" value="1"/>
</dbReference>
<evidence type="ECO:0000256" key="4">
    <source>
        <dbReference type="SAM" id="SignalP"/>
    </source>
</evidence>
<dbReference type="PANTHER" id="PTHR30061">
    <property type="entry name" value="MALTOSE-BINDING PERIPLASMIC PROTEIN"/>
    <property type="match status" value="1"/>
</dbReference>
<name>A0A1D9MLF9_9ACTO</name>
<dbReference type="Proteomes" id="UP000176288">
    <property type="component" value="Chromosome"/>
</dbReference>
<protein>
    <recommendedName>
        <fullName evidence="7">ABC transporter substrate-binding protein</fullName>
    </recommendedName>
</protein>
<comment type="similarity">
    <text evidence="1">Belongs to the bacterial solute-binding protein 1 family.</text>
</comment>
<dbReference type="Pfam" id="PF01547">
    <property type="entry name" value="SBP_bac_1"/>
    <property type="match status" value="1"/>
</dbReference>
<evidence type="ECO:0000256" key="2">
    <source>
        <dbReference type="ARBA" id="ARBA00022448"/>
    </source>
</evidence>
<dbReference type="InterPro" id="IPR006059">
    <property type="entry name" value="SBP"/>
</dbReference>
<dbReference type="GO" id="GO:1901982">
    <property type="term" value="F:maltose binding"/>
    <property type="evidence" value="ECO:0007669"/>
    <property type="project" value="TreeGrafter"/>
</dbReference>
<feature type="chain" id="PRO_5039553531" description="ABC transporter substrate-binding protein" evidence="4">
    <location>
        <begin position="23"/>
        <end position="449"/>
    </location>
</feature>
<dbReference type="STRING" id="1912795.BK816_07405"/>
<feature type="signal peptide" evidence="4">
    <location>
        <begin position="1"/>
        <end position="22"/>
    </location>
</feature>
<sequence length="449" mass="47564">MRITKKVSAIVAVAALSAAGLAGCGAEEKKADPAPSAAPSAEAPKADGEKVVIKYLHRLPDGDGMVKVADAAAKFNAENPDVEVQVEKFDGKAQESYAKINQLVKAGEPAKGYCLAQIGYGEVASEYVAGDLEDVSAEAAQYKDNFYPGAMGMMTLGDVVVGLPQDIGPLVYTYDKDEFDALGIQPPKTWDEFMEAAKKAKEKGKFIATWQGDETQYRMSGLAASNGATWFSAEGDKWKIDANGEKTAQVAEKVQAMLDQDLMLKIDRWGDDWKVAMKDKKIIGTIAAGWEPGFMLGDLGVEKANWQVTRIPTVSGEEMTGSDGGSGIGVLKGCSNKEAALKFANWYNTNVDDLASQGLVIATNKGTPKTPDAVKALWGGQDVMAELGNLAQKMNPNFPYLPTWPAVGKAMGEEGGKVSAGGAKVADVFKTAQDTAVKSMKDAGLPVAE</sequence>
<dbReference type="OrthoDB" id="2515046at2"/>
<accession>A0A1D9MLF9</accession>